<dbReference type="EMBL" id="NEDP02005510">
    <property type="protein sequence ID" value="OWF39754.1"/>
    <property type="molecule type" value="Genomic_DNA"/>
</dbReference>
<comment type="caution">
    <text evidence="3">The sequence shown here is derived from an EMBL/GenBank/DDBJ whole genome shotgun (WGS) entry which is preliminary data.</text>
</comment>
<accession>A0A210PTI2</accession>
<feature type="domain" description="TRPM SLOG" evidence="2">
    <location>
        <begin position="1"/>
        <end position="156"/>
    </location>
</feature>
<evidence type="ECO:0000313" key="3">
    <source>
        <dbReference type="EMBL" id="OWF39754.1"/>
    </source>
</evidence>
<protein>
    <submittedName>
        <fullName evidence="3">Transient receptor potential cation channel subfamily M member 2</fullName>
    </submittedName>
</protein>
<reference evidence="3 4" key="1">
    <citation type="journal article" date="2017" name="Nat. Ecol. Evol.">
        <title>Scallop genome provides insights into evolution of bilaterian karyotype and development.</title>
        <authorList>
            <person name="Wang S."/>
            <person name="Zhang J."/>
            <person name="Jiao W."/>
            <person name="Li J."/>
            <person name="Xun X."/>
            <person name="Sun Y."/>
            <person name="Guo X."/>
            <person name="Huan P."/>
            <person name="Dong B."/>
            <person name="Zhang L."/>
            <person name="Hu X."/>
            <person name="Sun X."/>
            <person name="Wang J."/>
            <person name="Zhao C."/>
            <person name="Wang Y."/>
            <person name="Wang D."/>
            <person name="Huang X."/>
            <person name="Wang R."/>
            <person name="Lv J."/>
            <person name="Li Y."/>
            <person name="Zhang Z."/>
            <person name="Liu B."/>
            <person name="Lu W."/>
            <person name="Hui Y."/>
            <person name="Liang J."/>
            <person name="Zhou Z."/>
            <person name="Hou R."/>
            <person name="Li X."/>
            <person name="Liu Y."/>
            <person name="Li H."/>
            <person name="Ning X."/>
            <person name="Lin Y."/>
            <person name="Zhao L."/>
            <person name="Xing Q."/>
            <person name="Dou J."/>
            <person name="Li Y."/>
            <person name="Mao J."/>
            <person name="Guo H."/>
            <person name="Dou H."/>
            <person name="Li T."/>
            <person name="Mu C."/>
            <person name="Jiang W."/>
            <person name="Fu Q."/>
            <person name="Fu X."/>
            <person name="Miao Y."/>
            <person name="Liu J."/>
            <person name="Yu Q."/>
            <person name="Li R."/>
            <person name="Liao H."/>
            <person name="Li X."/>
            <person name="Kong Y."/>
            <person name="Jiang Z."/>
            <person name="Chourrout D."/>
            <person name="Li R."/>
            <person name="Bao Z."/>
        </authorList>
    </citation>
    <scope>NUCLEOTIDE SEQUENCE [LARGE SCALE GENOMIC DNA]</scope>
    <source>
        <strain evidence="3 4">PY_sf001</strain>
    </source>
</reference>
<dbReference type="Pfam" id="PF18139">
    <property type="entry name" value="LSDAT_euk"/>
    <property type="match status" value="1"/>
</dbReference>
<evidence type="ECO:0000313" key="4">
    <source>
        <dbReference type="Proteomes" id="UP000242188"/>
    </source>
</evidence>
<keyword evidence="1" id="KW-0472">Membrane</keyword>
<dbReference type="OrthoDB" id="310870at2759"/>
<evidence type="ECO:0000259" key="2">
    <source>
        <dbReference type="Pfam" id="PF18139"/>
    </source>
</evidence>
<dbReference type="InterPro" id="IPR041491">
    <property type="entry name" value="TRPM_SLOG"/>
</dbReference>
<dbReference type="InterPro" id="IPR050927">
    <property type="entry name" value="TRPM"/>
</dbReference>
<organism evidence="3 4">
    <name type="scientific">Mizuhopecten yessoensis</name>
    <name type="common">Japanese scallop</name>
    <name type="synonym">Patinopecten yessoensis</name>
    <dbReference type="NCBI Taxonomy" id="6573"/>
    <lineage>
        <taxon>Eukaryota</taxon>
        <taxon>Metazoa</taxon>
        <taxon>Spiralia</taxon>
        <taxon>Lophotrochozoa</taxon>
        <taxon>Mollusca</taxon>
        <taxon>Bivalvia</taxon>
        <taxon>Autobranchia</taxon>
        <taxon>Pteriomorphia</taxon>
        <taxon>Pectinida</taxon>
        <taxon>Pectinoidea</taxon>
        <taxon>Pectinidae</taxon>
        <taxon>Mizuhopecten</taxon>
    </lineage>
</organism>
<proteinExistence type="predicted"/>
<dbReference type="GO" id="GO:0005886">
    <property type="term" value="C:plasma membrane"/>
    <property type="evidence" value="ECO:0007669"/>
    <property type="project" value="TreeGrafter"/>
</dbReference>
<dbReference type="PANTHER" id="PTHR13800">
    <property type="entry name" value="TRANSIENT RECEPTOR POTENTIAL CATION CHANNEL, SUBFAMILY M, MEMBER 6"/>
    <property type="match status" value="1"/>
</dbReference>
<keyword evidence="1" id="KW-0812">Transmembrane</keyword>
<keyword evidence="4" id="KW-1185">Reference proteome</keyword>
<dbReference type="STRING" id="6573.A0A210PTI2"/>
<name>A0A210PTI2_MIZYE</name>
<gene>
    <name evidence="3" type="ORF">KP79_PYT16535</name>
</gene>
<keyword evidence="1" id="KW-1133">Transmembrane helix</keyword>
<dbReference type="PANTHER" id="PTHR13800:SF1">
    <property type="entry name" value="TRANSIENT RECEPTOR POTENTIAL CATION CHANNEL TRPM"/>
    <property type="match status" value="1"/>
</dbReference>
<dbReference type="GO" id="GO:0030001">
    <property type="term" value="P:metal ion transport"/>
    <property type="evidence" value="ECO:0007669"/>
    <property type="project" value="TreeGrafter"/>
</dbReference>
<dbReference type="Proteomes" id="UP000242188">
    <property type="component" value="Unassembled WGS sequence"/>
</dbReference>
<evidence type="ECO:0000256" key="1">
    <source>
        <dbReference type="SAM" id="Phobius"/>
    </source>
</evidence>
<dbReference type="AlphaFoldDB" id="A0A210PTI2"/>
<dbReference type="GO" id="GO:0005261">
    <property type="term" value="F:monoatomic cation channel activity"/>
    <property type="evidence" value="ECO:0007669"/>
    <property type="project" value="TreeGrafter"/>
</dbReference>
<sequence length="159" mass="16997">MKEVGEAIRDANFLTANSVVALGIATFGVVAYREDLREAIGNDKVYRTPKETNSNGNETCLDPNHTHFLLVDDGTPQQFGKEILFRAGIEKAVSNLRTSGKEAMVPVVLLVVEGGPNTIKTVKEAVDNDIPTVLIKGSGKAADVLVLACECAGKEKAEK</sequence>
<feature type="transmembrane region" description="Helical" evidence="1">
    <location>
        <begin position="12"/>
        <end position="32"/>
    </location>
</feature>
<keyword evidence="3" id="KW-0675">Receptor</keyword>